<sequence length="191" mass="19823">MPNPQREDFTVGTVAASAAGRAIIRRAVATSIFYLDGQPRGLALKGGKLACFDFTLHNLLHAAKFAGCSLQGHARANSGGGAAGRAGGLEHGNFGTLVDRWAAVIFHTCLMGNNFRSVRQGNGNIRDAFAVAGATQAGAGELLFDLGGSLAESDAADAIGLNQTFSGSRGRQGCDEEDGEDWFHGWLSVNG</sequence>
<evidence type="ECO:0000313" key="1">
    <source>
        <dbReference type="EMBL" id="EEG25094.1"/>
    </source>
</evidence>
<dbReference type="AlphaFoldDB" id="C0DSE3"/>
<protein>
    <submittedName>
        <fullName evidence="1">Uncharacterized protein</fullName>
    </submittedName>
</protein>
<comment type="caution">
    <text evidence="1">The sequence shown here is derived from an EMBL/GenBank/DDBJ whole genome shotgun (WGS) entry which is preliminary data.</text>
</comment>
<accession>C0DSE3</accession>
<dbReference type="HOGENOM" id="CLU_1419488_0_0_4"/>
<dbReference type="Proteomes" id="UP000005837">
    <property type="component" value="Unassembled WGS sequence"/>
</dbReference>
<name>C0DSE3_EIKCO</name>
<proteinExistence type="predicted"/>
<dbReference type="EMBL" id="ACEA01000004">
    <property type="protein sequence ID" value="EEG25094.1"/>
    <property type="molecule type" value="Genomic_DNA"/>
</dbReference>
<reference evidence="1 2" key="1">
    <citation type="submission" date="2009-01" db="EMBL/GenBank/DDBJ databases">
        <authorList>
            <person name="Fulton L."/>
            <person name="Clifton S."/>
            <person name="Chinwalla A.T."/>
            <person name="Mitreva M."/>
            <person name="Sodergren E."/>
            <person name="Weinstock G."/>
            <person name="Clifton S."/>
            <person name="Dooling D.J."/>
            <person name="Fulton B."/>
            <person name="Minx P."/>
            <person name="Pepin K.H."/>
            <person name="Johnson M."/>
            <person name="Bhonagiri V."/>
            <person name="Nash W.E."/>
            <person name="Mardis E.R."/>
            <person name="Wilson R.K."/>
        </authorList>
    </citation>
    <scope>NUCLEOTIDE SEQUENCE [LARGE SCALE GENOMIC DNA]</scope>
    <source>
        <strain evidence="1 2">ATCC 23834</strain>
    </source>
</reference>
<evidence type="ECO:0000313" key="2">
    <source>
        <dbReference type="Proteomes" id="UP000005837"/>
    </source>
</evidence>
<gene>
    <name evidence="1" type="ORF">EIKCOROL_00265</name>
</gene>
<organism evidence="1 2">
    <name type="scientific">Eikenella corrodens ATCC 23834</name>
    <dbReference type="NCBI Taxonomy" id="546274"/>
    <lineage>
        <taxon>Bacteria</taxon>
        <taxon>Pseudomonadati</taxon>
        <taxon>Pseudomonadota</taxon>
        <taxon>Betaproteobacteria</taxon>
        <taxon>Neisseriales</taxon>
        <taxon>Neisseriaceae</taxon>
        <taxon>Eikenella</taxon>
    </lineage>
</organism>